<reference evidence="2 3" key="1">
    <citation type="journal article" date="2019" name="Int. J. Syst. Evol. Microbiol.">
        <title>The Global Catalogue of Microorganisms (GCM) 10K type strain sequencing project: providing services to taxonomists for standard genome sequencing and annotation.</title>
        <authorList>
            <consortium name="The Broad Institute Genomics Platform"/>
            <consortium name="The Broad Institute Genome Sequencing Center for Infectious Disease"/>
            <person name="Wu L."/>
            <person name="Ma J."/>
        </authorList>
    </citation>
    <scope>NUCLEOTIDE SEQUENCE [LARGE SCALE GENOMIC DNA]</scope>
    <source>
        <strain evidence="2 3">CGMCC 1.12553</strain>
    </source>
</reference>
<keyword evidence="3" id="KW-1185">Reference proteome</keyword>
<proteinExistence type="predicted"/>
<dbReference type="NCBIfam" id="NF038145">
    <property type="entry name" value="Hvo_1808_fam"/>
    <property type="match status" value="1"/>
</dbReference>
<protein>
    <submittedName>
        <fullName evidence="2">Hvo_1808 family surface protein</fullName>
    </submittedName>
</protein>
<feature type="region of interest" description="Disordered" evidence="1">
    <location>
        <begin position="22"/>
        <end position="45"/>
    </location>
</feature>
<gene>
    <name evidence="2" type="ORF">ACFO0N_09175</name>
</gene>
<organism evidence="2 3">
    <name type="scientific">Halobium salinum</name>
    <dbReference type="NCBI Taxonomy" id="1364940"/>
    <lineage>
        <taxon>Archaea</taxon>
        <taxon>Methanobacteriati</taxon>
        <taxon>Methanobacteriota</taxon>
        <taxon>Stenosarchaea group</taxon>
        <taxon>Halobacteria</taxon>
        <taxon>Halobacteriales</taxon>
        <taxon>Haloferacaceae</taxon>
        <taxon>Halobium</taxon>
    </lineage>
</organism>
<dbReference type="EMBL" id="JBHSDS010000006">
    <property type="protein sequence ID" value="MFC4358118.1"/>
    <property type="molecule type" value="Genomic_DNA"/>
</dbReference>
<dbReference type="RefSeq" id="WP_267624304.1">
    <property type="nucleotide sequence ID" value="NZ_JAODIW010000008.1"/>
</dbReference>
<dbReference type="Proteomes" id="UP001595921">
    <property type="component" value="Unassembled WGS sequence"/>
</dbReference>
<dbReference type="PROSITE" id="PS51257">
    <property type="entry name" value="PROKAR_LIPOPROTEIN"/>
    <property type="match status" value="1"/>
</dbReference>
<dbReference type="InterPro" id="IPR047792">
    <property type="entry name" value="Hvo_1808-like"/>
</dbReference>
<name>A0ABD5PBL5_9EURY</name>
<accession>A0ABD5PBL5</accession>
<comment type="caution">
    <text evidence="2">The sequence shown here is derived from an EMBL/GenBank/DDBJ whole genome shotgun (WGS) entry which is preliminary data.</text>
</comment>
<dbReference type="AlphaFoldDB" id="A0ABD5PBL5"/>
<sequence>MQRRLAAVLLVCSVLLAGCSGTLTPPTAGGEPKKGPLLGEGWSYPDDPPEDRLGWEAGYWHNESVDVDQSDGLNASERRALVARTMARVERVRGLEFRKTVPVQVVSREEYRNNSPFGGGRSAAYEAWRNQVWEAALLVGEERNTSDVFAELYGGSVLGYYSPSGDRIVVISESATPRIDRATLAHELVHALQDQHFDVPGARTRDAAWAHQGVTEGDARYVESLYERRCAGGDGASENVTSGDDANATWNCVPRPESGAGGGGNPANRGVFLTIYVPYSDGPALVEDVRERGGWDAVNRMYANPPASTEQVIHPEAYPDERPVEVTVSDRSGEGWSRFDLRGQRATETMGEVTLFAMQYHNGLVERDLRTGGTPLSPYNYSDPASAGWAGDRLVPYRNADGENGYVYRITFDTERDAREFERAYRTLLTLQLGGEQVREAGGPGLVYRIPEDRAYGDAFRVYRDGDTVTIVNAPAVEELSEVHDPQ</sequence>
<evidence type="ECO:0000256" key="1">
    <source>
        <dbReference type="SAM" id="MobiDB-lite"/>
    </source>
</evidence>
<evidence type="ECO:0000313" key="2">
    <source>
        <dbReference type="EMBL" id="MFC4358118.1"/>
    </source>
</evidence>
<evidence type="ECO:0000313" key="3">
    <source>
        <dbReference type="Proteomes" id="UP001595921"/>
    </source>
</evidence>